<accession>A0A4R6S6H0</accession>
<dbReference type="RefSeq" id="WP_133852350.1">
    <property type="nucleotide sequence ID" value="NZ_SNXZ01000005.1"/>
</dbReference>
<sequence>MSQLLRSATEGELFARALAAQDSAALQATLAPSIDFAALTPGRHWTGTSPTEVDEIILGRWFGPGRRIVSLCSVSSDAVADCRRVGYRLLVQRDGLDHLVEQQAFYTTRGGVIDWLRVLCSGYRPVGS</sequence>
<evidence type="ECO:0000313" key="2">
    <source>
        <dbReference type="Proteomes" id="UP000295444"/>
    </source>
</evidence>
<evidence type="ECO:0008006" key="3">
    <source>
        <dbReference type="Google" id="ProtNLM"/>
    </source>
</evidence>
<evidence type="ECO:0000313" key="1">
    <source>
        <dbReference type="EMBL" id="TDP94943.1"/>
    </source>
</evidence>
<proteinExistence type="predicted"/>
<dbReference type="OrthoDB" id="3481727at2"/>
<dbReference type="Proteomes" id="UP000295444">
    <property type="component" value="Unassembled WGS sequence"/>
</dbReference>
<gene>
    <name evidence="1" type="ORF">EV186_105175</name>
</gene>
<reference evidence="1 2" key="1">
    <citation type="submission" date="2019-03" db="EMBL/GenBank/DDBJ databases">
        <title>Genomic Encyclopedia of Type Strains, Phase IV (KMG-IV): sequencing the most valuable type-strain genomes for metagenomic binning, comparative biology and taxonomic classification.</title>
        <authorList>
            <person name="Goeker M."/>
        </authorList>
    </citation>
    <scope>NUCLEOTIDE SEQUENCE [LARGE SCALE GENOMIC DNA]</scope>
    <source>
        <strain evidence="1 2">DSM 45361</strain>
    </source>
</reference>
<keyword evidence="2" id="KW-1185">Reference proteome</keyword>
<protein>
    <recommendedName>
        <fullName evidence="3">SnoaL-like protein</fullName>
    </recommendedName>
</protein>
<comment type="caution">
    <text evidence="1">The sequence shown here is derived from an EMBL/GenBank/DDBJ whole genome shotgun (WGS) entry which is preliminary data.</text>
</comment>
<name>A0A4R6S6H0_LABRH</name>
<organism evidence="1 2">
    <name type="scientific">Labedaea rhizosphaerae</name>
    <dbReference type="NCBI Taxonomy" id="598644"/>
    <lineage>
        <taxon>Bacteria</taxon>
        <taxon>Bacillati</taxon>
        <taxon>Actinomycetota</taxon>
        <taxon>Actinomycetes</taxon>
        <taxon>Pseudonocardiales</taxon>
        <taxon>Pseudonocardiaceae</taxon>
        <taxon>Labedaea</taxon>
    </lineage>
</organism>
<dbReference type="AlphaFoldDB" id="A0A4R6S6H0"/>
<dbReference type="EMBL" id="SNXZ01000005">
    <property type="protein sequence ID" value="TDP94943.1"/>
    <property type="molecule type" value="Genomic_DNA"/>
</dbReference>